<reference evidence="9 10" key="1">
    <citation type="submission" date="2017-07" db="EMBL/GenBank/DDBJ databases">
        <authorList>
            <person name="Talla V."/>
            <person name="Backstrom N."/>
        </authorList>
    </citation>
    <scope>NUCLEOTIDE SEQUENCE [LARGE SCALE GENOMIC DNA]</scope>
</reference>
<feature type="transmembrane region" description="Helical" evidence="7">
    <location>
        <begin position="246"/>
        <end position="268"/>
    </location>
</feature>
<gene>
    <name evidence="9" type="ORF">LSINAPIS_LOCUS7157</name>
</gene>
<evidence type="ECO:0000256" key="2">
    <source>
        <dbReference type="ARBA" id="ARBA00006510"/>
    </source>
</evidence>
<evidence type="ECO:0000256" key="6">
    <source>
        <dbReference type="SAM" id="MobiDB-lite"/>
    </source>
</evidence>
<dbReference type="PANTHER" id="PTHR23302">
    <property type="entry name" value="TRANSMEMBRANE CHANNEL-RELATED"/>
    <property type="match status" value="1"/>
</dbReference>
<keyword evidence="5 7" id="KW-0472">Membrane</keyword>
<feature type="transmembrane region" description="Helical" evidence="7">
    <location>
        <begin position="346"/>
        <end position="372"/>
    </location>
</feature>
<dbReference type="InterPro" id="IPR038900">
    <property type="entry name" value="TMC"/>
</dbReference>
<evidence type="ECO:0000256" key="4">
    <source>
        <dbReference type="ARBA" id="ARBA00022989"/>
    </source>
</evidence>
<dbReference type="GO" id="GO:0005886">
    <property type="term" value="C:plasma membrane"/>
    <property type="evidence" value="ECO:0007669"/>
    <property type="project" value="InterPro"/>
</dbReference>
<dbReference type="AlphaFoldDB" id="A0A5E4QB13"/>
<evidence type="ECO:0000256" key="1">
    <source>
        <dbReference type="ARBA" id="ARBA00004141"/>
    </source>
</evidence>
<evidence type="ECO:0000256" key="7">
    <source>
        <dbReference type="SAM" id="Phobius"/>
    </source>
</evidence>
<keyword evidence="10" id="KW-1185">Reference proteome</keyword>
<dbReference type="PANTHER" id="PTHR23302:SF43">
    <property type="entry name" value="TMC DOMAIN-CONTAINING PROTEIN"/>
    <property type="match status" value="1"/>
</dbReference>
<feature type="compositionally biased region" description="Basic and acidic residues" evidence="6">
    <location>
        <begin position="546"/>
        <end position="556"/>
    </location>
</feature>
<feature type="compositionally biased region" description="Polar residues" evidence="6">
    <location>
        <begin position="535"/>
        <end position="545"/>
    </location>
</feature>
<protein>
    <recommendedName>
        <fullName evidence="8">TMC domain-containing protein</fullName>
    </recommendedName>
</protein>
<dbReference type="Proteomes" id="UP000324832">
    <property type="component" value="Unassembled WGS sequence"/>
</dbReference>
<evidence type="ECO:0000313" key="9">
    <source>
        <dbReference type="EMBL" id="VVC95445.1"/>
    </source>
</evidence>
<feature type="transmembrane region" description="Helical" evidence="7">
    <location>
        <begin position="91"/>
        <end position="112"/>
    </location>
</feature>
<evidence type="ECO:0000256" key="3">
    <source>
        <dbReference type="ARBA" id="ARBA00022692"/>
    </source>
</evidence>
<comment type="subcellular location">
    <subcellularLocation>
        <location evidence="1">Membrane</location>
        <topology evidence="1">Multi-pass membrane protein</topology>
    </subcellularLocation>
</comment>
<feature type="transmembrane region" description="Helical" evidence="7">
    <location>
        <begin position="166"/>
        <end position="186"/>
    </location>
</feature>
<dbReference type="EMBL" id="FZQP02002326">
    <property type="protein sequence ID" value="VVC95445.1"/>
    <property type="molecule type" value="Genomic_DNA"/>
</dbReference>
<sequence>MEDDIENIELKPSSIRRNITVRNNVARQVAVNFMPSLATSTLRLRRMNSEHDILIDTTSDDPDSAEKQADIIAIRHIEGHLGSAVGSYFHLLRWLFCVNLVLSVFVVGFVMVPQIVHDQATNHTASKSLLDLVTGTGGFEESVLFYGHYHDGAISGPTPLHYYMPFAYFFTFTCLYVAVFAVLCYSGGLSNVFANKVFCGWDFGIVSERAALLNAASLYNEFKELLNEQDKTKTEMSLCVRFGRRLTNLAVTVLVLGFITALQYGLWLLLETNISSHSEILLSLMCWETAVGQEAYRLLLLDCLVSLLLLPAVEFLRIFIYKWKPEGGGPEFNIAYNSLTLVYNQAVVWTGLALCPPLVVALTAKCLLLFYVKRECALRACLPATKQCGPFRQYSYVISVVSEGVLRLSHHHTVSRVITFITRPGFIGFFFVALCVCVYWARATSQAQRSSVALLREMIVLQAKDKDFLLAAIANVSQGEWLYSPKVEENLESHTWKYLQEVRKPSNAGFQLDASRHSRSYRERPPSSAHDGDTDSSFSWQGSGNQHDRAEGSNMI</sequence>
<name>A0A5E4QB13_9NEOP</name>
<accession>A0A5E4QB13</accession>
<dbReference type="InterPro" id="IPR012496">
    <property type="entry name" value="TMC_dom"/>
</dbReference>
<feature type="region of interest" description="Disordered" evidence="6">
    <location>
        <begin position="514"/>
        <end position="556"/>
    </location>
</feature>
<feature type="transmembrane region" description="Helical" evidence="7">
    <location>
        <begin position="417"/>
        <end position="441"/>
    </location>
</feature>
<comment type="similarity">
    <text evidence="2">Belongs to the TMC family.</text>
</comment>
<feature type="domain" description="TMC" evidence="8">
    <location>
        <begin position="286"/>
        <end position="386"/>
    </location>
</feature>
<keyword evidence="3 7" id="KW-0812">Transmembrane</keyword>
<evidence type="ECO:0000256" key="5">
    <source>
        <dbReference type="ARBA" id="ARBA00023136"/>
    </source>
</evidence>
<organism evidence="9 10">
    <name type="scientific">Leptidea sinapis</name>
    <dbReference type="NCBI Taxonomy" id="189913"/>
    <lineage>
        <taxon>Eukaryota</taxon>
        <taxon>Metazoa</taxon>
        <taxon>Ecdysozoa</taxon>
        <taxon>Arthropoda</taxon>
        <taxon>Hexapoda</taxon>
        <taxon>Insecta</taxon>
        <taxon>Pterygota</taxon>
        <taxon>Neoptera</taxon>
        <taxon>Endopterygota</taxon>
        <taxon>Lepidoptera</taxon>
        <taxon>Glossata</taxon>
        <taxon>Ditrysia</taxon>
        <taxon>Papilionoidea</taxon>
        <taxon>Pieridae</taxon>
        <taxon>Dismorphiinae</taxon>
        <taxon>Leptidea</taxon>
    </lineage>
</organism>
<evidence type="ECO:0000259" key="8">
    <source>
        <dbReference type="Pfam" id="PF07810"/>
    </source>
</evidence>
<evidence type="ECO:0000313" key="10">
    <source>
        <dbReference type="Proteomes" id="UP000324832"/>
    </source>
</evidence>
<feature type="compositionally biased region" description="Basic and acidic residues" evidence="6">
    <location>
        <begin position="514"/>
        <end position="533"/>
    </location>
</feature>
<keyword evidence="4 7" id="KW-1133">Transmembrane helix</keyword>
<proteinExistence type="inferred from homology"/>
<feature type="transmembrane region" description="Helical" evidence="7">
    <location>
        <begin position="298"/>
        <end position="320"/>
    </location>
</feature>
<dbReference type="GO" id="GO:0008381">
    <property type="term" value="F:mechanosensitive monoatomic ion channel activity"/>
    <property type="evidence" value="ECO:0007669"/>
    <property type="project" value="TreeGrafter"/>
</dbReference>
<dbReference type="Pfam" id="PF07810">
    <property type="entry name" value="TMC"/>
    <property type="match status" value="1"/>
</dbReference>